<name>A0A8X6S2B9_TRICX</name>
<dbReference type="Proteomes" id="UP000887159">
    <property type="component" value="Unassembled WGS sequence"/>
</dbReference>
<accession>A0A8X6S2B9</accession>
<evidence type="ECO:0000313" key="1">
    <source>
        <dbReference type="EMBL" id="GFX99267.1"/>
    </source>
</evidence>
<reference evidence="1" key="1">
    <citation type="submission" date="2020-08" db="EMBL/GenBank/DDBJ databases">
        <title>Multicomponent nature underlies the extraordinary mechanical properties of spider dragline silk.</title>
        <authorList>
            <person name="Kono N."/>
            <person name="Nakamura H."/>
            <person name="Mori M."/>
            <person name="Yoshida Y."/>
            <person name="Ohtoshi R."/>
            <person name="Malay A.D."/>
            <person name="Moran D.A.P."/>
            <person name="Tomita M."/>
            <person name="Numata K."/>
            <person name="Arakawa K."/>
        </authorList>
    </citation>
    <scope>NUCLEOTIDE SEQUENCE</scope>
</reference>
<comment type="caution">
    <text evidence="1">The sequence shown here is derived from an EMBL/GenBank/DDBJ whole genome shotgun (WGS) entry which is preliminary data.</text>
</comment>
<gene>
    <name evidence="1" type="ORF">TNCV_2494481</name>
</gene>
<dbReference type="EMBL" id="BMAU01021206">
    <property type="protein sequence ID" value="GFX99267.1"/>
    <property type="molecule type" value="Genomic_DNA"/>
</dbReference>
<keyword evidence="2" id="KW-1185">Reference proteome</keyword>
<sequence length="113" mass="13114">MAGLEWYWARTRDKASPDPIPIPLGYRGHNLVNLDLKELFKENNFLRRTVALVMLRVMDCGLSHERADQKATQRTESSQLEVPLTLRRARSIISTFNDKYTTMIQKPKSPEKL</sequence>
<protein>
    <submittedName>
        <fullName evidence="1">Uncharacterized protein</fullName>
    </submittedName>
</protein>
<evidence type="ECO:0000313" key="2">
    <source>
        <dbReference type="Proteomes" id="UP000887159"/>
    </source>
</evidence>
<dbReference type="AlphaFoldDB" id="A0A8X6S2B9"/>
<organism evidence="1 2">
    <name type="scientific">Trichonephila clavipes</name>
    <name type="common">Golden silk orbweaver</name>
    <name type="synonym">Nephila clavipes</name>
    <dbReference type="NCBI Taxonomy" id="2585209"/>
    <lineage>
        <taxon>Eukaryota</taxon>
        <taxon>Metazoa</taxon>
        <taxon>Ecdysozoa</taxon>
        <taxon>Arthropoda</taxon>
        <taxon>Chelicerata</taxon>
        <taxon>Arachnida</taxon>
        <taxon>Araneae</taxon>
        <taxon>Araneomorphae</taxon>
        <taxon>Entelegynae</taxon>
        <taxon>Araneoidea</taxon>
        <taxon>Nephilidae</taxon>
        <taxon>Trichonephila</taxon>
    </lineage>
</organism>
<proteinExistence type="predicted"/>